<dbReference type="InterPro" id="IPR052057">
    <property type="entry name" value="IS150/IS1296_orfA-like"/>
</dbReference>
<evidence type="ECO:0000313" key="4">
    <source>
        <dbReference type="Proteomes" id="UP001595989"/>
    </source>
</evidence>
<dbReference type="Proteomes" id="UP001595989">
    <property type="component" value="Unassembled WGS sequence"/>
</dbReference>
<protein>
    <submittedName>
        <fullName evidence="3">Helix-turn-helix domain-containing protein</fullName>
    </submittedName>
</protein>
<evidence type="ECO:0000256" key="1">
    <source>
        <dbReference type="ARBA" id="ARBA00038232"/>
    </source>
</evidence>
<dbReference type="EMBL" id="JBHSFU010000021">
    <property type="protein sequence ID" value="MFC4560227.1"/>
    <property type="molecule type" value="Genomic_DNA"/>
</dbReference>
<feature type="domain" description="Insertion element IS150 protein InsJ-like helix-turn-helix" evidence="2">
    <location>
        <begin position="133"/>
        <end position="183"/>
    </location>
</feature>
<dbReference type="InterPro" id="IPR055247">
    <property type="entry name" value="InsJ-like_HTH"/>
</dbReference>
<organism evidence="3 4">
    <name type="scientific">Virgibacillus kekensis</name>
    <dbReference type="NCBI Taxonomy" id="202261"/>
    <lineage>
        <taxon>Bacteria</taxon>
        <taxon>Bacillati</taxon>
        <taxon>Bacillota</taxon>
        <taxon>Bacilli</taxon>
        <taxon>Bacillales</taxon>
        <taxon>Bacillaceae</taxon>
        <taxon>Virgibacillus</taxon>
    </lineage>
</organism>
<keyword evidence="4" id="KW-1185">Reference proteome</keyword>
<accession>A0ABV9DNL5</accession>
<sequence>FVSKRRTRHTLEERIRGVQSVIEDKRTIFSVAREYGVHVDTMEGWVRKYKANGIDGLKETKKWKQYSQELRKEAVEFHLVHGHSLRATCEQFNISTHSVLRGWIKLYTSGKEMKSTSKGRGKMSRGRKITFKERVEIVQYSLANDYNYHKAAEKYQVSYQQVYSWVRKYEKDGEQALRDRRGKTLESKQNLTEEEKLQLRIKELEHRTQYLEAENGLLKKLKEIERRR</sequence>
<evidence type="ECO:0000259" key="2">
    <source>
        <dbReference type="Pfam" id="PF13518"/>
    </source>
</evidence>
<dbReference type="Pfam" id="PF13518">
    <property type="entry name" value="HTH_28"/>
    <property type="match status" value="2"/>
</dbReference>
<dbReference type="InterPro" id="IPR036388">
    <property type="entry name" value="WH-like_DNA-bd_sf"/>
</dbReference>
<name>A0ABV9DNL5_9BACI</name>
<gene>
    <name evidence="3" type="ORF">ACFO3D_18905</name>
</gene>
<dbReference type="RefSeq" id="WP_390299982.1">
    <property type="nucleotide sequence ID" value="NZ_JBHSFU010000021.1"/>
</dbReference>
<dbReference type="PANTHER" id="PTHR33795">
    <property type="entry name" value="INSERTION ELEMENT IS150 PROTEIN INSJ"/>
    <property type="match status" value="1"/>
</dbReference>
<evidence type="ECO:0000313" key="3">
    <source>
        <dbReference type="EMBL" id="MFC4560227.1"/>
    </source>
</evidence>
<comment type="similarity">
    <text evidence="1">Belongs to the IS150/IS1296 orfA family.</text>
</comment>
<dbReference type="PANTHER" id="PTHR33795:SF1">
    <property type="entry name" value="INSERTION ELEMENT IS150 PROTEIN INSJ"/>
    <property type="match status" value="1"/>
</dbReference>
<comment type="caution">
    <text evidence="3">The sequence shown here is derived from an EMBL/GenBank/DDBJ whole genome shotgun (WGS) entry which is preliminary data.</text>
</comment>
<feature type="non-terminal residue" evidence="3">
    <location>
        <position position="1"/>
    </location>
</feature>
<dbReference type="Gene3D" id="1.10.10.10">
    <property type="entry name" value="Winged helix-like DNA-binding domain superfamily/Winged helix DNA-binding domain"/>
    <property type="match status" value="2"/>
</dbReference>
<reference evidence="4" key="1">
    <citation type="journal article" date="2019" name="Int. J. Syst. Evol. Microbiol.">
        <title>The Global Catalogue of Microorganisms (GCM) 10K type strain sequencing project: providing services to taxonomists for standard genome sequencing and annotation.</title>
        <authorList>
            <consortium name="The Broad Institute Genomics Platform"/>
            <consortium name="The Broad Institute Genome Sequencing Center for Infectious Disease"/>
            <person name="Wu L."/>
            <person name="Ma J."/>
        </authorList>
    </citation>
    <scope>NUCLEOTIDE SEQUENCE [LARGE SCALE GENOMIC DNA]</scope>
    <source>
        <strain evidence="4">CGMCC 4.7426</strain>
    </source>
</reference>
<dbReference type="InterPro" id="IPR010921">
    <property type="entry name" value="Trp_repressor/repl_initiator"/>
</dbReference>
<proteinExistence type="inferred from homology"/>
<dbReference type="SUPFAM" id="SSF48295">
    <property type="entry name" value="TrpR-like"/>
    <property type="match status" value="3"/>
</dbReference>
<feature type="domain" description="Insertion element IS150 protein InsJ-like helix-turn-helix" evidence="2">
    <location>
        <begin position="13"/>
        <end position="61"/>
    </location>
</feature>